<feature type="transmembrane region" description="Helical" evidence="5">
    <location>
        <begin position="260"/>
        <end position="280"/>
    </location>
</feature>
<comment type="catalytic activity">
    <reaction evidence="1">
        <text>ATP + protein L-histidine = ADP + protein N-phospho-L-histidine.</text>
        <dbReference type="EC" id="2.7.13.3"/>
    </reaction>
</comment>
<feature type="modified residue" description="4-aspartylphosphate" evidence="4">
    <location>
        <position position="770"/>
    </location>
</feature>
<dbReference type="SUPFAM" id="SSF47384">
    <property type="entry name" value="Homodimeric domain of signal transducing histidine kinase"/>
    <property type="match status" value="1"/>
</dbReference>
<dbReference type="KEGG" id="rtu:PR017_23300"/>
<evidence type="ECO:0000259" key="6">
    <source>
        <dbReference type="PROSITE" id="PS50109"/>
    </source>
</evidence>
<evidence type="ECO:0000259" key="7">
    <source>
        <dbReference type="PROSITE" id="PS50110"/>
    </source>
</evidence>
<dbReference type="CDD" id="cd00082">
    <property type="entry name" value="HisKA"/>
    <property type="match status" value="1"/>
</dbReference>
<keyword evidence="5" id="KW-1133">Transmembrane helix</keyword>
<dbReference type="AlphaFoldDB" id="A0AAF1KWB3"/>
<feature type="transmembrane region" description="Helical" evidence="5">
    <location>
        <begin position="21"/>
        <end position="39"/>
    </location>
</feature>
<geneLocation type="plasmid" evidence="8 9">
    <name>pTi1078</name>
</geneLocation>
<keyword evidence="8" id="KW-0808">Transferase</keyword>
<dbReference type="Gene3D" id="3.30.565.10">
    <property type="entry name" value="Histidine kinase-like ATPase, C-terminal domain"/>
    <property type="match status" value="1"/>
</dbReference>
<dbReference type="PANTHER" id="PTHR43065:SF42">
    <property type="entry name" value="TWO-COMPONENT SENSOR PPRA"/>
    <property type="match status" value="1"/>
</dbReference>
<organism evidence="8 9">
    <name type="scientific">Rhizobium tumorigenes</name>
    <dbReference type="NCBI Taxonomy" id="2041385"/>
    <lineage>
        <taxon>Bacteria</taxon>
        <taxon>Pseudomonadati</taxon>
        <taxon>Pseudomonadota</taxon>
        <taxon>Alphaproteobacteria</taxon>
        <taxon>Hyphomicrobiales</taxon>
        <taxon>Rhizobiaceae</taxon>
        <taxon>Rhizobium/Agrobacterium group</taxon>
        <taxon>Rhizobium</taxon>
    </lineage>
</organism>
<dbReference type="SMART" id="SM00388">
    <property type="entry name" value="HisKA"/>
    <property type="match status" value="1"/>
</dbReference>
<evidence type="ECO:0000256" key="5">
    <source>
        <dbReference type="SAM" id="Phobius"/>
    </source>
</evidence>
<dbReference type="EC" id="2.7.13.3" evidence="2"/>
<dbReference type="InterPro" id="IPR001789">
    <property type="entry name" value="Sig_transdc_resp-reg_receiver"/>
</dbReference>
<keyword evidence="9" id="KW-1185">Reference proteome</keyword>
<dbReference type="Pfam" id="PF00512">
    <property type="entry name" value="HisKA"/>
    <property type="match status" value="1"/>
</dbReference>
<sequence>MNGRYSPNRQDFKTGAKAWSILAMVVGAMIFALATIASWQDNETNRAILTQLRAINIDSASLQRDVLRAEAGMVANYHPIIARFGALRKNLAYLKLLFKQSHLVSGNDLSRLLDQLKVSVDRTDAAVAVFGAQNVLLQDSIASFTRALSNLPKMPSTDQTVETPIELGSLMLQFMRQPNPALSLEISHELDVRQKANGGHEAPIRILTREGRVILSVLPQVNDNVNIIQASDTAEIAERLQRKCLEAYSLRSVREQRARIFLGSVLVGLCVYIISLVYRLRRKTDWLTRRLDYEEVIKEIGVCFEGARPTASSLNSSAQAALGIIQRFFNAKSCALALVDHGDRWAVETFAANSPGAVWEDLALREMVSLAKADGRASVFRIMSTRKVICFPPESQGVSMLLAHKSTDHLIAICSLVYEGYRRQSCPGEIQLLELATACLCHYIDVRRKQTECAILERRLEHAERLQAVGTLAGGIAHEFNNILGAILGYAEMAQNTQRRSSATRRHIDQIISSGHRARLIIDQILTLSRKVERVTKPFSVSELVMEIAPLLRVALQSNIELNFEFDDKKSVVEGSPLEVQQMLMNLCKNASQAFTADGKIDIIVRRTFVSRQKILAHGVMPAGDYVLLSVSDNGEGIAETVLPHIFEPFFTTRSRSGGTGLGLAAVHGHVSALAGYIDVTSAVRRGTRFDIFLPPSSKKPVSPDTFFGRCKTPRGNGEIVALVEPDSVLREVYEDKIAALGYEPVGFKTYAEYGNWISKGKQADLVLVDQSSLPDNQGATGLHAAFKTASIIIGGSDLKMSLSSDDMTSALFLPKPISSRTMAHAIRTKIKT</sequence>
<dbReference type="PRINTS" id="PR00344">
    <property type="entry name" value="BCTRLSENSOR"/>
</dbReference>
<dbReference type="InterPro" id="IPR003594">
    <property type="entry name" value="HATPase_dom"/>
</dbReference>
<dbReference type="SMART" id="SM00387">
    <property type="entry name" value="HATPase_c"/>
    <property type="match status" value="1"/>
</dbReference>
<dbReference type="PROSITE" id="PS50109">
    <property type="entry name" value="HIS_KIN"/>
    <property type="match status" value="1"/>
</dbReference>
<dbReference type="SUPFAM" id="SSF55874">
    <property type="entry name" value="ATPase domain of HSP90 chaperone/DNA topoisomerase II/histidine kinase"/>
    <property type="match status" value="1"/>
</dbReference>
<proteinExistence type="predicted"/>
<dbReference type="InterPro" id="IPR036890">
    <property type="entry name" value="HATPase_C_sf"/>
</dbReference>
<dbReference type="RefSeq" id="WP_111221703.1">
    <property type="nucleotide sequence ID" value="NZ_CP117257.1"/>
</dbReference>
<dbReference type="Pfam" id="PF19443">
    <property type="entry name" value="DAHL"/>
    <property type="match status" value="1"/>
</dbReference>
<keyword evidence="8" id="KW-0418">Kinase</keyword>
<evidence type="ECO:0000256" key="1">
    <source>
        <dbReference type="ARBA" id="ARBA00000085"/>
    </source>
</evidence>
<dbReference type="PROSITE" id="PS50110">
    <property type="entry name" value="RESPONSE_REGULATORY"/>
    <property type="match status" value="1"/>
</dbReference>
<dbReference type="InterPro" id="IPR036097">
    <property type="entry name" value="HisK_dim/P_sf"/>
</dbReference>
<dbReference type="GO" id="GO:0000155">
    <property type="term" value="F:phosphorelay sensor kinase activity"/>
    <property type="evidence" value="ECO:0007669"/>
    <property type="project" value="InterPro"/>
</dbReference>
<feature type="domain" description="Response regulatory" evidence="7">
    <location>
        <begin position="720"/>
        <end position="831"/>
    </location>
</feature>
<accession>A0AAF1KWB3</accession>
<dbReference type="NCBIfam" id="NF010411">
    <property type="entry name" value="PRK13837.1"/>
    <property type="match status" value="1"/>
</dbReference>
<dbReference type="EMBL" id="CP117257">
    <property type="protein sequence ID" value="WFR98276.1"/>
    <property type="molecule type" value="Genomic_DNA"/>
</dbReference>
<dbReference type="InterPro" id="IPR005467">
    <property type="entry name" value="His_kinase_dom"/>
</dbReference>
<feature type="domain" description="Histidine kinase" evidence="6">
    <location>
        <begin position="475"/>
        <end position="698"/>
    </location>
</feature>
<dbReference type="InterPro" id="IPR045812">
    <property type="entry name" value="DAHL"/>
</dbReference>
<keyword evidence="8" id="KW-0614">Plasmid</keyword>
<dbReference type="InterPro" id="IPR011006">
    <property type="entry name" value="CheY-like_superfamily"/>
</dbReference>
<evidence type="ECO:0000313" key="8">
    <source>
        <dbReference type="EMBL" id="WFR98276.1"/>
    </source>
</evidence>
<reference evidence="9" key="2">
    <citation type="journal article" date="2023" name="MicrobiologyOpen">
        <title>Genomics of the tumorigenes clade of the family Rhizobiaceae and description of Rhizobium rhododendri sp. nov.</title>
        <authorList>
            <person name="Kuzmanovic N."/>
            <person name="diCenzo G.C."/>
            <person name="Bunk B."/>
            <person name="Sproeer C."/>
            <person name="Fruehling A."/>
            <person name="Neumann-Schaal M."/>
            <person name="Overmann J."/>
            <person name="Smalla K."/>
        </authorList>
    </citation>
    <scope>NUCLEOTIDE SEQUENCE [LARGE SCALE GENOMIC DNA]</scope>
    <source>
        <strain evidence="9">1078</strain>
        <plasmid evidence="9">pTi1078</plasmid>
    </source>
</reference>
<evidence type="ECO:0000256" key="3">
    <source>
        <dbReference type="ARBA" id="ARBA00022553"/>
    </source>
</evidence>
<evidence type="ECO:0000256" key="4">
    <source>
        <dbReference type="PROSITE-ProRule" id="PRU00169"/>
    </source>
</evidence>
<dbReference type="InterPro" id="IPR003661">
    <property type="entry name" value="HisK_dim/P_dom"/>
</dbReference>
<reference evidence="8 9" key="1">
    <citation type="journal article" date="2018" name="Sci. Rep.">
        <title>Rhizobium tumorigenes sp. nov., a novel plant tumorigenic bacterium isolated from cane gall tumors on thornless blackberry.</title>
        <authorList>
            <person name="Kuzmanovi N."/>
            <person name="Smalla K."/>
            <person name="Gronow S."/>
            <person name="PuBawska J."/>
        </authorList>
    </citation>
    <scope>NUCLEOTIDE SEQUENCE [LARGE SCALE GENOMIC DNA]</scope>
    <source>
        <strain evidence="8 9">1078</strain>
    </source>
</reference>
<dbReference type="InterPro" id="IPR004358">
    <property type="entry name" value="Sig_transdc_His_kin-like_C"/>
</dbReference>
<evidence type="ECO:0000256" key="2">
    <source>
        <dbReference type="ARBA" id="ARBA00012438"/>
    </source>
</evidence>
<gene>
    <name evidence="8" type="ORF">PR017_23300</name>
</gene>
<keyword evidence="3 4" id="KW-0597">Phosphoprotein</keyword>
<name>A0AAF1KWB3_9HYPH</name>
<dbReference type="SUPFAM" id="SSF52172">
    <property type="entry name" value="CheY-like"/>
    <property type="match status" value="1"/>
</dbReference>
<dbReference type="PANTHER" id="PTHR43065">
    <property type="entry name" value="SENSOR HISTIDINE KINASE"/>
    <property type="match status" value="1"/>
</dbReference>
<dbReference type="Pfam" id="PF02518">
    <property type="entry name" value="HATPase_c"/>
    <property type="match status" value="1"/>
</dbReference>
<dbReference type="Proteomes" id="UP000249499">
    <property type="component" value="Plasmid pTi1078"/>
</dbReference>
<protein>
    <recommendedName>
        <fullName evidence="2">histidine kinase</fullName>
        <ecNumber evidence="2">2.7.13.3</ecNumber>
    </recommendedName>
</protein>
<evidence type="ECO:0000313" key="9">
    <source>
        <dbReference type="Proteomes" id="UP000249499"/>
    </source>
</evidence>
<keyword evidence="5" id="KW-0812">Transmembrane</keyword>
<dbReference type="Gene3D" id="1.10.287.130">
    <property type="match status" value="1"/>
</dbReference>
<dbReference type="FunFam" id="3.30.565.10:FF:000134">
    <property type="entry name" value="Two-component sensor histidine kinase"/>
    <property type="match status" value="1"/>
</dbReference>
<keyword evidence="5" id="KW-0472">Membrane</keyword>